<feature type="compositionally biased region" description="Low complexity" evidence="1">
    <location>
        <begin position="166"/>
        <end position="178"/>
    </location>
</feature>
<dbReference type="RefSeq" id="WP_381191542.1">
    <property type="nucleotide sequence ID" value="NZ_JBHSFE010000005.1"/>
</dbReference>
<keyword evidence="3" id="KW-1185">Reference proteome</keyword>
<accession>A0ABV9G1E7</accession>
<gene>
    <name evidence="2" type="ORF">ACFO9E_03590</name>
</gene>
<comment type="caution">
    <text evidence="2">The sequence shown here is derived from an EMBL/GenBank/DDBJ whole genome shotgun (WGS) entry which is preliminary data.</text>
</comment>
<feature type="region of interest" description="Disordered" evidence="1">
    <location>
        <begin position="152"/>
        <end position="188"/>
    </location>
</feature>
<dbReference type="Proteomes" id="UP001595993">
    <property type="component" value="Unassembled WGS sequence"/>
</dbReference>
<evidence type="ECO:0008006" key="4">
    <source>
        <dbReference type="Google" id="ProtNLM"/>
    </source>
</evidence>
<protein>
    <recommendedName>
        <fullName evidence="4">Tyr recombinase domain-containing protein</fullName>
    </recommendedName>
</protein>
<name>A0ABV9G1E7_9ACTN</name>
<dbReference type="EMBL" id="JBHSFE010000005">
    <property type="protein sequence ID" value="MFC4606910.1"/>
    <property type="molecule type" value="Genomic_DNA"/>
</dbReference>
<evidence type="ECO:0000313" key="2">
    <source>
        <dbReference type="EMBL" id="MFC4606910.1"/>
    </source>
</evidence>
<reference evidence="3" key="1">
    <citation type="journal article" date="2019" name="Int. J. Syst. Evol. Microbiol.">
        <title>The Global Catalogue of Microorganisms (GCM) 10K type strain sequencing project: providing services to taxonomists for standard genome sequencing and annotation.</title>
        <authorList>
            <consortium name="The Broad Institute Genomics Platform"/>
            <consortium name="The Broad Institute Genome Sequencing Center for Infectious Disease"/>
            <person name="Wu L."/>
            <person name="Ma J."/>
        </authorList>
    </citation>
    <scope>NUCLEOTIDE SEQUENCE [LARGE SCALE GENOMIC DNA]</scope>
    <source>
        <strain evidence="3">CGMCC 4.7139</strain>
    </source>
</reference>
<evidence type="ECO:0000256" key="1">
    <source>
        <dbReference type="SAM" id="MobiDB-lite"/>
    </source>
</evidence>
<evidence type="ECO:0000313" key="3">
    <source>
        <dbReference type="Proteomes" id="UP001595993"/>
    </source>
</evidence>
<proteinExistence type="predicted"/>
<organism evidence="2 3">
    <name type="scientific">Streptomyces maoxianensis</name>
    <dbReference type="NCBI Taxonomy" id="1459942"/>
    <lineage>
        <taxon>Bacteria</taxon>
        <taxon>Bacillati</taxon>
        <taxon>Actinomycetota</taxon>
        <taxon>Actinomycetes</taxon>
        <taxon>Kitasatosporales</taxon>
        <taxon>Streptomycetaceae</taxon>
        <taxon>Streptomyces</taxon>
    </lineage>
</organism>
<sequence>MNVRCHVNAAGNFLAWLAGEGLTLGTCTQADLERWMTDPAFRYRDETGHFVRWSVQHRHAHDLTCGAIRWTGPQGTIDSEKRWADARRLLNDNELPTTDRVAGLLLILYAQKISTISQLTIDDIDITGETVAITFGTRPSSSRCRWALWSASSSQPDAARPRSARRTTPPGSSPEGSPAVRSATARSV</sequence>